<dbReference type="AlphaFoldDB" id="G3GXN4"/>
<dbReference type="InParanoid" id="G3GXN4"/>
<evidence type="ECO:0000313" key="3">
    <source>
        <dbReference type="Proteomes" id="UP000001075"/>
    </source>
</evidence>
<protein>
    <submittedName>
        <fullName evidence="2">Uncharacterized protein</fullName>
    </submittedName>
</protein>
<keyword evidence="1" id="KW-0472">Membrane</keyword>
<dbReference type="EMBL" id="JH000061">
    <property type="protein sequence ID" value="EGV95822.1"/>
    <property type="molecule type" value="Genomic_DNA"/>
</dbReference>
<proteinExistence type="predicted"/>
<accession>G3GXN4</accession>
<keyword evidence="1" id="KW-1133">Transmembrane helix</keyword>
<evidence type="ECO:0000256" key="1">
    <source>
        <dbReference type="SAM" id="Phobius"/>
    </source>
</evidence>
<dbReference type="PROSITE" id="PS51257">
    <property type="entry name" value="PROKAR_LIPOPROTEIN"/>
    <property type="match status" value="1"/>
</dbReference>
<sequence length="148" mass="16963">MRYCNRLHALIRTIQMIIFHMISLLQLSFGCMTKYLPKKYLVNTVSLSSRLTITLNAGPVCDLSHRYLMKDFFFRLIIDAELNLSAISSNLLLVMEQFISIVESPKIKMIKTKVLYGTMQLISSAQISNLGLYSSCPHTQLKEIKAER</sequence>
<dbReference type="Proteomes" id="UP000001075">
    <property type="component" value="Unassembled WGS sequence"/>
</dbReference>
<organism evidence="2 3">
    <name type="scientific">Cricetulus griseus</name>
    <name type="common">Chinese hamster</name>
    <name type="synonym">Cricetulus barabensis griseus</name>
    <dbReference type="NCBI Taxonomy" id="10029"/>
    <lineage>
        <taxon>Eukaryota</taxon>
        <taxon>Metazoa</taxon>
        <taxon>Chordata</taxon>
        <taxon>Craniata</taxon>
        <taxon>Vertebrata</taxon>
        <taxon>Euteleostomi</taxon>
        <taxon>Mammalia</taxon>
        <taxon>Eutheria</taxon>
        <taxon>Euarchontoglires</taxon>
        <taxon>Glires</taxon>
        <taxon>Rodentia</taxon>
        <taxon>Myomorpha</taxon>
        <taxon>Muroidea</taxon>
        <taxon>Cricetidae</taxon>
        <taxon>Cricetinae</taxon>
        <taxon>Cricetulus</taxon>
    </lineage>
</organism>
<name>G3GXN4_CRIGR</name>
<feature type="transmembrane region" description="Helical" evidence="1">
    <location>
        <begin position="9"/>
        <end position="29"/>
    </location>
</feature>
<keyword evidence="1" id="KW-0812">Transmembrane</keyword>
<evidence type="ECO:0000313" key="2">
    <source>
        <dbReference type="EMBL" id="EGV95822.1"/>
    </source>
</evidence>
<reference evidence="3" key="1">
    <citation type="journal article" date="2011" name="Nat. Biotechnol.">
        <title>The genomic sequence of the Chinese hamster ovary (CHO)-K1 cell line.</title>
        <authorList>
            <person name="Xu X."/>
            <person name="Nagarajan H."/>
            <person name="Lewis N.E."/>
            <person name="Pan S."/>
            <person name="Cai Z."/>
            <person name="Liu X."/>
            <person name="Chen W."/>
            <person name="Xie M."/>
            <person name="Wang W."/>
            <person name="Hammond S."/>
            <person name="Andersen M.R."/>
            <person name="Neff N."/>
            <person name="Passarelli B."/>
            <person name="Koh W."/>
            <person name="Fan H.C."/>
            <person name="Wang J."/>
            <person name="Gui Y."/>
            <person name="Lee K.H."/>
            <person name="Betenbaugh M.J."/>
            <person name="Quake S.R."/>
            <person name="Famili I."/>
            <person name="Palsson B.O."/>
            <person name="Wang J."/>
        </authorList>
    </citation>
    <scope>NUCLEOTIDE SEQUENCE [LARGE SCALE GENOMIC DNA]</scope>
    <source>
        <strain evidence="3">CHO K1 cell line</strain>
    </source>
</reference>
<gene>
    <name evidence="2" type="ORF">I79_002525</name>
</gene>